<proteinExistence type="predicted"/>
<accession>A0ABN4UXR0</accession>
<dbReference type="Proteomes" id="UP000185490">
    <property type="component" value="Chromosome"/>
</dbReference>
<evidence type="ECO:0000256" key="1">
    <source>
        <dbReference type="SAM" id="MobiDB-lite"/>
    </source>
</evidence>
<organism evidence="2 3">
    <name type="scientific">Thermosipho melanesiensis</name>
    <dbReference type="NCBI Taxonomy" id="46541"/>
    <lineage>
        <taxon>Bacteria</taxon>
        <taxon>Thermotogati</taxon>
        <taxon>Thermotogota</taxon>
        <taxon>Thermotogae</taxon>
        <taxon>Thermotogales</taxon>
        <taxon>Fervidobacteriaceae</taxon>
        <taxon>Thermosipho</taxon>
    </lineage>
</organism>
<protein>
    <submittedName>
        <fullName evidence="2">Uncharacterized protein</fullName>
    </submittedName>
</protein>
<keyword evidence="3" id="KW-1185">Reference proteome</keyword>
<feature type="compositionally biased region" description="Polar residues" evidence="1">
    <location>
        <begin position="65"/>
        <end position="76"/>
    </location>
</feature>
<evidence type="ECO:0000313" key="2">
    <source>
        <dbReference type="EMBL" id="APT74920.1"/>
    </source>
</evidence>
<feature type="region of interest" description="Disordered" evidence="1">
    <location>
        <begin position="34"/>
        <end position="76"/>
    </location>
</feature>
<evidence type="ECO:0000313" key="3">
    <source>
        <dbReference type="Proteomes" id="UP000185490"/>
    </source>
</evidence>
<name>A0ABN4UXR0_9BACT</name>
<reference evidence="2 3" key="1">
    <citation type="submission" date="2014-02" db="EMBL/GenBank/DDBJ databases">
        <title>Diversity of Thermotogales isolates from hydrothermal vents.</title>
        <authorList>
            <person name="Haverkamp T.H.A."/>
            <person name="Lossouarn J."/>
            <person name="Geslin C."/>
            <person name="Nesbo C.L."/>
        </authorList>
    </citation>
    <scope>NUCLEOTIDE SEQUENCE [LARGE SCALE GENOMIC DNA]</scope>
    <source>
        <strain evidence="2 3">431</strain>
    </source>
</reference>
<dbReference type="RefSeq" id="WP_041426098.1">
    <property type="nucleotide sequence ID" value="NZ_CP007389.1"/>
</dbReference>
<dbReference type="EMBL" id="CP007389">
    <property type="protein sequence ID" value="APT74920.1"/>
    <property type="molecule type" value="Genomic_DNA"/>
</dbReference>
<gene>
    <name evidence="2" type="ORF">BW47_07855</name>
</gene>
<sequence>MKNFQAMNKEQLLAEILADLYERGKWKVLKGGMPYVEKTGDSGAQENNEANSRKHRNDSILIGSEGTSGNSSQLGE</sequence>